<evidence type="ECO:0000256" key="2">
    <source>
        <dbReference type="SAM" id="Phobius"/>
    </source>
</evidence>
<feature type="compositionally biased region" description="Pro residues" evidence="1">
    <location>
        <begin position="114"/>
        <end position="125"/>
    </location>
</feature>
<evidence type="ECO:0000313" key="3">
    <source>
        <dbReference type="EMBL" id="ADL56320.1"/>
    </source>
</evidence>
<evidence type="ECO:0000313" key="4">
    <source>
        <dbReference type="Proteomes" id="UP000001235"/>
    </source>
</evidence>
<name>D9SJD2_GALCS</name>
<dbReference type="Proteomes" id="UP000001235">
    <property type="component" value="Chromosome"/>
</dbReference>
<dbReference type="RefSeq" id="WP_013294243.1">
    <property type="nucleotide sequence ID" value="NC_014394.1"/>
</dbReference>
<feature type="transmembrane region" description="Helical" evidence="2">
    <location>
        <begin position="12"/>
        <end position="32"/>
    </location>
</feature>
<dbReference type="EMBL" id="CP002159">
    <property type="protein sequence ID" value="ADL56320.1"/>
    <property type="molecule type" value="Genomic_DNA"/>
</dbReference>
<dbReference type="KEGG" id="gca:Galf_2317"/>
<dbReference type="AlphaFoldDB" id="D9SJD2"/>
<keyword evidence="2" id="KW-1133">Transmembrane helix</keyword>
<dbReference type="HOGENOM" id="CLU_1370455_0_0_4"/>
<dbReference type="OrthoDB" id="8527869at2"/>
<gene>
    <name evidence="3" type="ordered locus">Galf_2317</name>
</gene>
<organism evidence="3 4">
    <name type="scientific">Gallionella capsiferriformans (strain ES-2)</name>
    <name type="common">Gallionella ferruginea capsiferriformans (strain ES-2)</name>
    <dbReference type="NCBI Taxonomy" id="395494"/>
    <lineage>
        <taxon>Bacteria</taxon>
        <taxon>Pseudomonadati</taxon>
        <taxon>Pseudomonadota</taxon>
        <taxon>Betaproteobacteria</taxon>
        <taxon>Nitrosomonadales</taxon>
        <taxon>Gallionellaceae</taxon>
        <taxon>Gallionella</taxon>
    </lineage>
</organism>
<evidence type="ECO:0008006" key="5">
    <source>
        <dbReference type="Google" id="ProtNLM"/>
    </source>
</evidence>
<evidence type="ECO:0000256" key="1">
    <source>
        <dbReference type="SAM" id="MobiDB-lite"/>
    </source>
</evidence>
<feature type="region of interest" description="Disordered" evidence="1">
    <location>
        <begin position="110"/>
        <end position="131"/>
    </location>
</feature>
<keyword evidence="4" id="KW-1185">Reference proteome</keyword>
<keyword evidence="2" id="KW-0812">Transmembrane</keyword>
<accession>D9SJD2</accession>
<keyword evidence="2" id="KW-0472">Membrane</keyword>
<protein>
    <recommendedName>
        <fullName evidence="5">Fimbrial assembly family protein</fullName>
    </recommendedName>
</protein>
<sequence>MSAYGVVFKPARFALILFALSIILAFIVITGLDRYRIEKEQRILTTEKRLSDTREEIRKLTFDLDSIRKLAAKYKKLSELGFIGEADRDAWVQRLDSIYRDTRLPPTLRYTLAPPQPINPQPLAPDSPDSYQNNVSHHDLALEIAGIHEVELIDFMNKLKTDWKTPYRVETCQIAREAEVLAGLQIKCTVQVYSLPLKP</sequence>
<reference evidence="3 4" key="1">
    <citation type="submission" date="2010-08" db="EMBL/GenBank/DDBJ databases">
        <title>Complete sequence of Gallionella capsiferriformans ES-2.</title>
        <authorList>
            <consortium name="US DOE Joint Genome Institute"/>
            <person name="Lucas S."/>
            <person name="Copeland A."/>
            <person name="Lapidus A."/>
            <person name="Cheng J.-F."/>
            <person name="Bruce D."/>
            <person name="Goodwin L."/>
            <person name="Pitluck S."/>
            <person name="Chertkov O."/>
            <person name="Davenport K.W."/>
            <person name="Detter J.C."/>
            <person name="Han C."/>
            <person name="Tapia R."/>
            <person name="Land M."/>
            <person name="Hauser L."/>
            <person name="Chang Y.-J."/>
            <person name="Jeffries C."/>
            <person name="Kyrpides N."/>
            <person name="Ivanova N."/>
            <person name="Mikhailova N."/>
            <person name="Shelobolina E.S."/>
            <person name="Picardal F."/>
            <person name="Roden E."/>
            <person name="Emerson D."/>
            <person name="Woyke T."/>
        </authorList>
    </citation>
    <scope>NUCLEOTIDE SEQUENCE [LARGE SCALE GENOMIC DNA]</scope>
    <source>
        <strain evidence="3 4">ES-2</strain>
    </source>
</reference>
<proteinExistence type="predicted"/>
<dbReference type="STRING" id="395494.Galf_2317"/>